<name>A0A975QCC1_9ACTN</name>
<keyword evidence="2" id="KW-1185">Reference proteome</keyword>
<organism evidence="1 2">
    <name type="scientific">Nocardiopsis changdeensis</name>
    <dbReference type="NCBI Taxonomy" id="2831969"/>
    <lineage>
        <taxon>Bacteria</taxon>
        <taxon>Bacillati</taxon>
        <taxon>Actinomycetota</taxon>
        <taxon>Actinomycetes</taxon>
        <taxon>Streptosporangiales</taxon>
        <taxon>Nocardiopsidaceae</taxon>
        <taxon>Nocardiopsis</taxon>
    </lineage>
</organism>
<dbReference type="EMBL" id="CP074136">
    <property type="protein sequence ID" value="QUX26529.1"/>
    <property type="molecule type" value="Genomic_DNA"/>
</dbReference>
<geneLocation type="plasmid" evidence="1 2">
    <name>unnamed4</name>
</geneLocation>
<dbReference type="Proteomes" id="UP000676079">
    <property type="component" value="Plasmid unnamed4"/>
</dbReference>
<protein>
    <submittedName>
        <fullName evidence="1">Uncharacterized protein</fullName>
    </submittedName>
</protein>
<dbReference type="RefSeq" id="WP_220565955.1">
    <property type="nucleotide sequence ID" value="NZ_CP074136.1"/>
</dbReference>
<proteinExistence type="predicted"/>
<evidence type="ECO:0000313" key="1">
    <source>
        <dbReference type="EMBL" id="QUX26529.1"/>
    </source>
</evidence>
<reference evidence="2" key="1">
    <citation type="submission" date="2021-05" db="EMBL/GenBank/DDBJ databases">
        <title>Direct Submission.</title>
        <authorList>
            <person name="Li K."/>
            <person name="Gao J."/>
        </authorList>
    </citation>
    <scope>NUCLEOTIDE SEQUENCE [LARGE SCALE GENOMIC DNA]</scope>
    <source>
        <strain evidence="2">Mg02</strain>
        <plasmid evidence="2">unnamed4</plasmid>
    </source>
</reference>
<keyword evidence="1" id="KW-0614">Plasmid</keyword>
<evidence type="ECO:0000313" key="2">
    <source>
        <dbReference type="Proteomes" id="UP000676079"/>
    </source>
</evidence>
<gene>
    <name evidence="1" type="ORF">KGD84_33055</name>
</gene>
<accession>A0A975QCC1</accession>
<sequence length="175" mass="19648">MALAALIISLLSLLISGIALYPQLTQHRRDADRRHDELTPHVHVAVRRQDGDRAVLEVTVTGPRSLERLDTLQVRLEDDHPRSPVVAGGPTQEDLDAQLWGPYQLSQGDGRTVELTDVAVRQLYALRLTATPPPPWAVPAHWRQDQNSAPLIVTVQCRSGRTSWTPLRREHVHPR</sequence>